<dbReference type="InterPro" id="IPR000700">
    <property type="entry name" value="PAS-assoc_C"/>
</dbReference>
<dbReference type="Gene3D" id="3.30.450.20">
    <property type="entry name" value="PAS domain"/>
    <property type="match status" value="2"/>
</dbReference>
<dbReference type="PANTHER" id="PTHR24422:SF10">
    <property type="entry name" value="CHEMOTAXIS PROTEIN METHYLTRANSFERASE 2"/>
    <property type="match status" value="1"/>
</dbReference>
<reference evidence="4" key="1">
    <citation type="journal article" date="2014" name="Int. J. Syst. Evol. Microbiol.">
        <title>Complete genome sequence of Corynebacterium casei LMG S-19264T (=DSM 44701T), isolated from a smear-ripened cheese.</title>
        <authorList>
            <consortium name="US DOE Joint Genome Institute (JGI-PGF)"/>
            <person name="Walter F."/>
            <person name="Albersmeier A."/>
            <person name="Kalinowski J."/>
            <person name="Ruckert C."/>
        </authorList>
    </citation>
    <scope>NUCLEOTIDE SEQUENCE</scope>
    <source>
        <strain evidence="4">CCM 7897</strain>
    </source>
</reference>
<evidence type="ECO:0000313" key="4">
    <source>
        <dbReference type="EMBL" id="GGF77204.1"/>
    </source>
</evidence>
<evidence type="ECO:0000256" key="1">
    <source>
        <dbReference type="SAM" id="MobiDB-lite"/>
    </source>
</evidence>
<dbReference type="EMBL" id="BMCT01000007">
    <property type="protein sequence ID" value="GGF77204.1"/>
    <property type="molecule type" value="Genomic_DNA"/>
</dbReference>
<evidence type="ECO:0000313" key="5">
    <source>
        <dbReference type="Proteomes" id="UP000606044"/>
    </source>
</evidence>
<dbReference type="InterPro" id="IPR050903">
    <property type="entry name" value="Bact_Chemotaxis_MeTrfase"/>
</dbReference>
<evidence type="ECO:0008006" key="6">
    <source>
        <dbReference type="Google" id="ProtNLM"/>
    </source>
</evidence>
<proteinExistence type="predicted"/>
<feature type="domain" description="PAC" evidence="3">
    <location>
        <begin position="82"/>
        <end position="134"/>
    </location>
</feature>
<name>A0A917FFS0_9HYPH</name>
<accession>A0A917FFS0</accession>
<dbReference type="SUPFAM" id="SSF55785">
    <property type="entry name" value="PYP-like sensor domain (PAS domain)"/>
    <property type="match status" value="2"/>
</dbReference>
<gene>
    <name evidence="4" type="ORF">GCM10007301_41430</name>
</gene>
<dbReference type="SUPFAM" id="SSF58104">
    <property type="entry name" value="Methyl-accepting chemotaxis protein (MCP) signaling domain"/>
    <property type="match status" value="1"/>
</dbReference>
<feature type="domain" description="PAC" evidence="3">
    <location>
        <begin position="204"/>
        <end position="256"/>
    </location>
</feature>
<dbReference type="InterPro" id="IPR035965">
    <property type="entry name" value="PAS-like_dom_sf"/>
</dbReference>
<dbReference type="NCBIfam" id="TIGR00229">
    <property type="entry name" value="sensory_box"/>
    <property type="match status" value="2"/>
</dbReference>
<evidence type="ECO:0000259" key="3">
    <source>
        <dbReference type="PROSITE" id="PS50113"/>
    </source>
</evidence>
<organism evidence="4 5">
    <name type="scientific">Azorhizobium oxalatiphilum</name>
    <dbReference type="NCBI Taxonomy" id="980631"/>
    <lineage>
        <taxon>Bacteria</taxon>
        <taxon>Pseudomonadati</taxon>
        <taxon>Pseudomonadota</taxon>
        <taxon>Alphaproteobacteria</taxon>
        <taxon>Hyphomicrobiales</taxon>
        <taxon>Xanthobacteraceae</taxon>
        <taxon>Azorhizobium</taxon>
    </lineage>
</organism>
<feature type="region of interest" description="Disordered" evidence="1">
    <location>
        <begin position="440"/>
        <end position="459"/>
    </location>
</feature>
<dbReference type="PANTHER" id="PTHR24422">
    <property type="entry name" value="CHEMOTAXIS PROTEIN METHYLTRANSFERASE"/>
    <property type="match status" value="1"/>
</dbReference>
<evidence type="ECO:0000259" key="2">
    <source>
        <dbReference type="PROSITE" id="PS50112"/>
    </source>
</evidence>
<comment type="caution">
    <text evidence="4">The sequence shown here is derived from an EMBL/GenBank/DDBJ whole genome shotgun (WGS) entry which is preliminary data.</text>
</comment>
<dbReference type="Proteomes" id="UP000606044">
    <property type="component" value="Unassembled WGS sequence"/>
</dbReference>
<feature type="compositionally biased region" description="Basic and acidic residues" evidence="1">
    <location>
        <begin position="380"/>
        <end position="392"/>
    </location>
</feature>
<keyword evidence="5" id="KW-1185">Reference proteome</keyword>
<reference evidence="4" key="2">
    <citation type="submission" date="2020-09" db="EMBL/GenBank/DDBJ databases">
        <authorList>
            <person name="Sun Q."/>
            <person name="Sedlacek I."/>
        </authorList>
    </citation>
    <scope>NUCLEOTIDE SEQUENCE</scope>
    <source>
        <strain evidence="4">CCM 7897</strain>
    </source>
</reference>
<sequence length="494" mass="53180">MFGLGKVGEAAQTLGALDEALAVIEFTPSGEILTANANFLKLVGYTLAELKGRHHRLFVDPAYAASPDYAAFWSLLAKGQFQAGEFRRLGKGGGAVWLEATYNPVSDGSGKVRKVVKFAADVTARKQLSSEHAGQVSAISKSQAVIHFGMDGIVTDANSHFLHALGYRLDEIVGRHHSMFVAPEERSSPAYRGFWQALARGEYQQGEFRRVGKGGGDVWIQATYTPIADDEGKLFKVVKFATDITAMVQDRQRRQVIQKEIAADLQLISGELEQTNAEAASAAAATTQTANNVQSVAAGAEELATSVEEIRRQVHQSSELAQAAVSEGARTGAIVDSLTGAAQKIDQCHCRADQPSGPECHHRGRARRRCGQGLLGGGVRGEEPRRPDLEGHQRHRRPDRGGAGCHPQGGGCARRHHRQHHRAEHHIGADRCLSRAVDRGDAGSVGQHAGGGAGRGDGEAERRLHRGLDRACGTVGPQGPRGIQRHRMNVYEQL</sequence>
<dbReference type="PROSITE" id="PS50113">
    <property type="entry name" value="PAC"/>
    <property type="match status" value="2"/>
</dbReference>
<feature type="region of interest" description="Disordered" evidence="1">
    <location>
        <begin position="370"/>
        <end position="427"/>
    </location>
</feature>
<dbReference type="PROSITE" id="PS50112">
    <property type="entry name" value="PAS"/>
    <property type="match status" value="1"/>
</dbReference>
<feature type="domain" description="PAS" evidence="2">
    <location>
        <begin position="151"/>
        <end position="201"/>
    </location>
</feature>
<feature type="compositionally biased region" description="Basic residues" evidence="1">
    <location>
        <begin position="413"/>
        <end position="424"/>
    </location>
</feature>
<dbReference type="AlphaFoldDB" id="A0A917FFS0"/>
<dbReference type="SMART" id="SM00086">
    <property type="entry name" value="PAC"/>
    <property type="match status" value="2"/>
</dbReference>
<dbReference type="InterPro" id="IPR000014">
    <property type="entry name" value="PAS"/>
</dbReference>
<dbReference type="InterPro" id="IPR013655">
    <property type="entry name" value="PAS_fold_3"/>
</dbReference>
<dbReference type="Pfam" id="PF08447">
    <property type="entry name" value="PAS_3"/>
    <property type="match status" value="2"/>
</dbReference>
<dbReference type="SMART" id="SM00091">
    <property type="entry name" value="PAS"/>
    <property type="match status" value="2"/>
</dbReference>
<protein>
    <recommendedName>
        <fullName evidence="6">Methyl-accepting chemotaxis sensory transducer with Pas/Pac sensor</fullName>
    </recommendedName>
</protein>
<feature type="compositionally biased region" description="Gly residues" evidence="1">
    <location>
        <begin position="401"/>
        <end position="412"/>
    </location>
</feature>
<dbReference type="CDD" id="cd00130">
    <property type="entry name" value="PAS"/>
    <property type="match status" value="2"/>
</dbReference>
<dbReference type="InterPro" id="IPR001610">
    <property type="entry name" value="PAC"/>
</dbReference>